<name>A0A6J6LED4_9ZZZZ</name>
<sequence length="157" mass="17435">MTDINVFVQQVHDRVLVYPKCSHEQGLVYACEDVVDATLGSPVIDARVARDFVKSVCHSQDIDPPEILRGHSQKVRATANLDSWTICVQERNTTSSVLLHEIAHLSVGVDSHGVLFRDELVRLMRAHASVDHAALLHSLFLRLDLDIGPWGASAHQK</sequence>
<dbReference type="AlphaFoldDB" id="A0A6J6LED4"/>
<evidence type="ECO:0000313" key="1">
    <source>
        <dbReference type="EMBL" id="CAB4660062.1"/>
    </source>
</evidence>
<gene>
    <name evidence="1" type="ORF">UFOPK2169_01343</name>
</gene>
<dbReference type="EMBL" id="CAEZWE010000063">
    <property type="protein sequence ID" value="CAB4660062.1"/>
    <property type="molecule type" value="Genomic_DNA"/>
</dbReference>
<reference evidence="1" key="1">
    <citation type="submission" date="2020-05" db="EMBL/GenBank/DDBJ databases">
        <authorList>
            <person name="Chiriac C."/>
            <person name="Salcher M."/>
            <person name="Ghai R."/>
            <person name="Kavagutti S V."/>
        </authorList>
    </citation>
    <scope>NUCLEOTIDE SEQUENCE</scope>
</reference>
<organism evidence="1">
    <name type="scientific">freshwater metagenome</name>
    <dbReference type="NCBI Taxonomy" id="449393"/>
    <lineage>
        <taxon>unclassified sequences</taxon>
        <taxon>metagenomes</taxon>
        <taxon>ecological metagenomes</taxon>
    </lineage>
</organism>
<protein>
    <submittedName>
        <fullName evidence="1">Unannotated protein</fullName>
    </submittedName>
</protein>
<accession>A0A6J6LED4</accession>
<proteinExistence type="predicted"/>